<dbReference type="EC" id="5.4.99.-" evidence="4"/>
<dbReference type="InterPro" id="IPR036986">
    <property type="entry name" value="S4_RNA-bd_sf"/>
</dbReference>
<dbReference type="CDD" id="cd00165">
    <property type="entry name" value="S4"/>
    <property type="match status" value="1"/>
</dbReference>
<dbReference type="Gene3D" id="3.30.70.580">
    <property type="entry name" value="Pseudouridine synthase I, catalytic domain, N-terminal subdomain"/>
    <property type="match status" value="1"/>
</dbReference>
<dbReference type="FunFam" id="3.10.290.10:FF:000003">
    <property type="entry name" value="Pseudouridine synthase"/>
    <property type="match status" value="1"/>
</dbReference>
<evidence type="ECO:0000256" key="4">
    <source>
        <dbReference type="RuleBase" id="RU003887"/>
    </source>
</evidence>
<dbReference type="InterPro" id="IPR020094">
    <property type="entry name" value="TruA/RsuA/RluB/E/F_N"/>
</dbReference>
<dbReference type="GO" id="GO:0000455">
    <property type="term" value="P:enzyme-directed rRNA pseudouridine synthesis"/>
    <property type="evidence" value="ECO:0007669"/>
    <property type="project" value="UniProtKB-ARBA"/>
</dbReference>
<dbReference type="InterPro" id="IPR050343">
    <property type="entry name" value="RsuA_PseudoU_synthase"/>
</dbReference>
<dbReference type="AlphaFoldDB" id="A0A1D8AWC7"/>
<dbReference type="SUPFAM" id="SSF55174">
    <property type="entry name" value="Alpha-L RNA-binding motif"/>
    <property type="match status" value="1"/>
</dbReference>
<dbReference type="SUPFAM" id="SSF55120">
    <property type="entry name" value="Pseudouridine synthase"/>
    <property type="match status" value="1"/>
</dbReference>
<dbReference type="PROSITE" id="PS01149">
    <property type="entry name" value="PSI_RSU"/>
    <property type="match status" value="1"/>
</dbReference>
<evidence type="ECO:0000256" key="2">
    <source>
        <dbReference type="ARBA" id="ARBA00023235"/>
    </source>
</evidence>
<dbReference type="InterPro" id="IPR020103">
    <property type="entry name" value="PsdUridine_synth_cat_dom_sf"/>
</dbReference>
<dbReference type="InterPro" id="IPR042092">
    <property type="entry name" value="PsdUridine_s_RsuA/RluB/E/F_cat"/>
</dbReference>
<dbReference type="Pfam" id="PF00849">
    <property type="entry name" value="PseudoU_synth_2"/>
    <property type="match status" value="1"/>
</dbReference>
<evidence type="ECO:0000256" key="3">
    <source>
        <dbReference type="PROSITE-ProRule" id="PRU00182"/>
    </source>
</evidence>
<organism evidence="6 7">
    <name type="scientific">Lacunisphaera limnophila</name>
    <dbReference type="NCBI Taxonomy" id="1838286"/>
    <lineage>
        <taxon>Bacteria</taxon>
        <taxon>Pseudomonadati</taxon>
        <taxon>Verrucomicrobiota</taxon>
        <taxon>Opitutia</taxon>
        <taxon>Opitutales</taxon>
        <taxon>Opitutaceae</taxon>
        <taxon>Lacunisphaera</taxon>
    </lineage>
</organism>
<dbReference type="GO" id="GO:0003723">
    <property type="term" value="F:RNA binding"/>
    <property type="evidence" value="ECO:0007669"/>
    <property type="project" value="UniProtKB-KW"/>
</dbReference>
<gene>
    <name evidence="6" type="primary">rluB</name>
    <name evidence="6" type="ORF">Verru16b_02260</name>
</gene>
<dbReference type="STRING" id="1838286.Verru16b_02260"/>
<dbReference type="Gene3D" id="3.30.70.1560">
    <property type="entry name" value="Alpha-L RNA-binding motif"/>
    <property type="match status" value="1"/>
</dbReference>
<feature type="domain" description="RNA-binding S4" evidence="5">
    <location>
        <begin position="9"/>
        <end position="67"/>
    </location>
</feature>
<keyword evidence="7" id="KW-1185">Reference proteome</keyword>
<dbReference type="InterPro" id="IPR000748">
    <property type="entry name" value="PsdUridine_synth_RsuA/RluB/E/F"/>
</dbReference>
<dbReference type="Pfam" id="PF01479">
    <property type="entry name" value="S4"/>
    <property type="match status" value="1"/>
</dbReference>
<dbReference type="InterPro" id="IPR006145">
    <property type="entry name" value="PsdUridine_synth_RsuA/RluA"/>
</dbReference>
<keyword evidence="3" id="KW-0694">RNA-binding</keyword>
<dbReference type="EMBL" id="CP016094">
    <property type="protein sequence ID" value="AOS45183.1"/>
    <property type="molecule type" value="Genomic_DNA"/>
</dbReference>
<sequence length="263" mass="29704">MQPAYMEPVRIQKFIAESGLCSRRAAETLITAGEVYVNGQKAELGQKVDPEADKVTVRGKALRAQGQPKLALVMHKPRGVVCSNSDPHEERTIFDLLPREWARLRLFCAGRLDKDSEGLVILTSDGDLAHKLMHPSNLVVKRYYVSLEEPFPHARLRQLLRGVHIEGEHLKVERANLVNPRADRASTELDVHMHHGKKREIRQLFTALGFDVRRLRRYQIGSLRLKGIPLRGVKQLSSKEIQSLFTVPAPSHRDGPAPDTDEN</sequence>
<protein>
    <recommendedName>
        <fullName evidence="4">Pseudouridine synthase</fullName>
        <ecNumber evidence="4">5.4.99.-</ecNumber>
    </recommendedName>
</protein>
<dbReference type="KEGG" id="obg:Verru16b_02260"/>
<dbReference type="Gene3D" id="3.10.290.10">
    <property type="entry name" value="RNA-binding S4 domain"/>
    <property type="match status" value="1"/>
</dbReference>
<dbReference type="PANTHER" id="PTHR47683:SF2">
    <property type="entry name" value="RNA-BINDING S4 DOMAIN-CONTAINING PROTEIN"/>
    <property type="match status" value="1"/>
</dbReference>
<dbReference type="PATRIC" id="fig|1838286.3.peg.2271"/>
<dbReference type="CDD" id="cd02870">
    <property type="entry name" value="PseudoU_synth_RsuA_like"/>
    <property type="match status" value="1"/>
</dbReference>
<proteinExistence type="inferred from homology"/>
<keyword evidence="2 4" id="KW-0413">Isomerase</keyword>
<evidence type="ECO:0000256" key="1">
    <source>
        <dbReference type="ARBA" id="ARBA00008348"/>
    </source>
</evidence>
<dbReference type="PANTHER" id="PTHR47683">
    <property type="entry name" value="PSEUDOURIDINE SYNTHASE FAMILY PROTEIN-RELATED"/>
    <property type="match status" value="1"/>
</dbReference>
<reference evidence="6 7" key="1">
    <citation type="submission" date="2016-06" db="EMBL/GenBank/DDBJ databases">
        <title>Three novel species with peptidoglycan cell walls form the new genus Lacunisphaera gen. nov. in the family Opitutaceae of the verrucomicrobial subdivision 4.</title>
        <authorList>
            <person name="Rast P."/>
            <person name="Gloeckner I."/>
            <person name="Jogler M."/>
            <person name="Boedeker C."/>
            <person name="Jeske O."/>
            <person name="Wiegand S."/>
            <person name="Reinhardt R."/>
            <person name="Schumann P."/>
            <person name="Rohde M."/>
            <person name="Spring S."/>
            <person name="Gloeckner F.O."/>
            <person name="Jogler C."/>
        </authorList>
    </citation>
    <scope>NUCLEOTIDE SEQUENCE [LARGE SCALE GENOMIC DNA]</scope>
    <source>
        <strain evidence="6 7">IG16b</strain>
    </source>
</reference>
<dbReference type="InterPro" id="IPR018496">
    <property type="entry name" value="PsdUridine_synth_RsuA/RluB_CS"/>
</dbReference>
<evidence type="ECO:0000259" key="5">
    <source>
        <dbReference type="SMART" id="SM00363"/>
    </source>
</evidence>
<comment type="similarity">
    <text evidence="1 4">Belongs to the pseudouridine synthase RsuA family.</text>
</comment>
<dbReference type="NCBIfam" id="TIGR00093">
    <property type="entry name" value="pseudouridine synthase"/>
    <property type="match status" value="1"/>
</dbReference>
<dbReference type="Proteomes" id="UP000095228">
    <property type="component" value="Chromosome"/>
</dbReference>
<evidence type="ECO:0000313" key="7">
    <source>
        <dbReference type="Proteomes" id="UP000095228"/>
    </source>
</evidence>
<accession>A0A1D8AWC7</accession>
<dbReference type="GO" id="GO:0120159">
    <property type="term" value="F:rRNA pseudouridine synthase activity"/>
    <property type="evidence" value="ECO:0007669"/>
    <property type="project" value="UniProtKB-ARBA"/>
</dbReference>
<dbReference type="InterPro" id="IPR002942">
    <property type="entry name" value="S4_RNA-bd"/>
</dbReference>
<dbReference type="SMART" id="SM00363">
    <property type="entry name" value="S4"/>
    <property type="match status" value="1"/>
</dbReference>
<name>A0A1D8AWC7_9BACT</name>
<evidence type="ECO:0000313" key="6">
    <source>
        <dbReference type="EMBL" id="AOS45183.1"/>
    </source>
</evidence>
<dbReference type="PROSITE" id="PS50889">
    <property type="entry name" value="S4"/>
    <property type="match status" value="1"/>
</dbReference>